<dbReference type="Proteomes" id="UP000018467">
    <property type="component" value="Unassembled WGS sequence"/>
</dbReference>
<evidence type="ECO:0000313" key="12">
    <source>
        <dbReference type="Ensembl" id="ENSAMXP00000053770.1"/>
    </source>
</evidence>
<evidence type="ECO:0000256" key="5">
    <source>
        <dbReference type="ARBA" id="ARBA00022541"/>
    </source>
</evidence>
<reference evidence="12" key="3">
    <citation type="submission" date="2025-08" db="UniProtKB">
        <authorList>
            <consortium name="Ensembl"/>
        </authorList>
    </citation>
    <scope>IDENTIFICATION</scope>
</reference>
<proteinExistence type="inferred from homology"/>
<keyword evidence="7" id="KW-0732">Signal</keyword>
<name>A0A3B1KIB7_ASTMX</name>
<keyword evidence="9 11" id="KW-0472">Membrane</keyword>
<comment type="subcellular location">
    <subcellularLocation>
        <location evidence="1">Cell membrane</location>
        <topology evidence="1">Multi-pass membrane protein</topology>
    </subcellularLocation>
</comment>
<dbReference type="PANTHER" id="PTHR32012">
    <property type="entry name" value="TRANSMEMBRANE PROTEIN 182-RELATED"/>
    <property type="match status" value="1"/>
</dbReference>
<dbReference type="InterPro" id="IPR004031">
    <property type="entry name" value="PMP22/EMP/MP20/Claudin"/>
</dbReference>
<evidence type="ECO:0000256" key="10">
    <source>
        <dbReference type="ARBA" id="ARBA00023180"/>
    </source>
</evidence>
<dbReference type="GeneTree" id="ENSGT00390000017581"/>
<dbReference type="AlphaFoldDB" id="A0A3B1KIB7"/>
<dbReference type="Bgee" id="ENSAMXG00000034000">
    <property type="expression patterns" value="Expressed in muscle tissue and 2 other cell types or tissues"/>
</dbReference>
<accession>A0A3B1KIB7</accession>
<dbReference type="Gene3D" id="1.20.140.150">
    <property type="match status" value="1"/>
</dbReference>
<dbReference type="InterPro" id="IPR026763">
    <property type="entry name" value="TMEM182"/>
</dbReference>
<evidence type="ECO:0000256" key="6">
    <source>
        <dbReference type="ARBA" id="ARBA00022692"/>
    </source>
</evidence>
<keyword evidence="4" id="KW-1003">Cell membrane</keyword>
<evidence type="ECO:0000256" key="9">
    <source>
        <dbReference type="ARBA" id="ARBA00023136"/>
    </source>
</evidence>
<organism evidence="12 13">
    <name type="scientific">Astyanax mexicanus</name>
    <name type="common">Blind cave fish</name>
    <name type="synonym">Astyanax fasciatus mexicanus</name>
    <dbReference type="NCBI Taxonomy" id="7994"/>
    <lineage>
        <taxon>Eukaryota</taxon>
        <taxon>Metazoa</taxon>
        <taxon>Chordata</taxon>
        <taxon>Craniata</taxon>
        <taxon>Vertebrata</taxon>
        <taxon>Euteleostomi</taxon>
        <taxon>Actinopterygii</taxon>
        <taxon>Neopterygii</taxon>
        <taxon>Teleostei</taxon>
        <taxon>Ostariophysi</taxon>
        <taxon>Characiformes</taxon>
        <taxon>Characoidei</taxon>
        <taxon>Acestrorhamphidae</taxon>
        <taxon>Acestrorhamphinae</taxon>
        <taxon>Astyanax</taxon>
    </lineage>
</organism>
<reference evidence="12" key="4">
    <citation type="submission" date="2025-09" db="UniProtKB">
        <authorList>
            <consortium name="Ensembl"/>
        </authorList>
    </citation>
    <scope>IDENTIFICATION</scope>
</reference>
<sequence>MRSAVLQFMAGFCGALGTIFLLLSLGTDYWLLASESCNTADTNTARPQRVTAEDNRPEEQDGSAITVLSFHEGIFWRCSYWNEMGREDDSMLEFWITNQPLEKICSPAFLPQVPLSGILTSDSTTVHRAFWCIMSVLGLTMVMLGVFVTICGIPMASRRHYEAGGALFITAGVLVMVVVGTYVAWVQDSSSLEQYVLQRRLSVCPGLQLSVHYGPSFMLAPAASCFCLLCGLLILLAQNAPRAESIVPACDPPSMQEGWQVSTL</sequence>
<keyword evidence="13" id="KW-1185">Reference proteome</keyword>
<dbReference type="PANTHER" id="PTHR32012:SF0">
    <property type="entry name" value="TRANSMEMBRANE PROTEIN 182"/>
    <property type="match status" value="1"/>
</dbReference>
<reference evidence="13" key="1">
    <citation type="submission" date="2013-03" db="EMBL/GenBank/DDBJ databases">
        <authorList>
            <person name="Jeffery W."/>
            <person name="Warren W."/>
            <person name="Wilson R.K."/>
        </authorList>
    </citation>
    <scope>NUCLEOTIDE SEQUENCE</scope>
    <source>
        <strain evidence="13">female</strain>
    </source>
</reference>
<dbReference type="Ensembl" id="ENSAMXT00000039761.1">
    <property type="protein sequence ID" value="ENSAMXP00000053770.1"/>
    <property type="gene ID" value="ENSAMXG00000034000.1"/>
</dbReference>
<evidence type="ECO:0000256" key="4">
    <source>
        <dbReference type="ARBA" id="ARBA00022475"/>
    </source>
</evidence>
<feature type="transmembrane region" description="Helical" evidence="11">
    <location>
        <begin position="217"/>
        <end position="237"/>
    </location>
</feature>
<evidence type="ECO:0000256" key="2">
    <source>
        <dbReference type="ARBA" id="ARBA00006418"/>
    </source>
</evidence>
<feature type="transmembrane region" description="Helical" evidence="11">
    <location>
        <begin position="165"/>
        <end position="185"/>
    </location>
</feature>
<dbReference type="GO" id="GO:0007517">
    <property type="term" value="P:muscle organ development"/>
    <property type="evidence" value="ECO:0007669"/>
    <property type="project" value="UniProtKB-KW"/>
</dbReference>
<evidence type="ECO:0000256" key="3">
    <source>
        <dbReference type="ARBA" id="ARBA00014600"/>
    </source>
</evidence>
<keyword evidence="6 11" id="KW-0812">Transmembrane</keyword>
<evidence type="ECO:0000256" key="8">
    <source>
        <dbReference type="ARBA" id="ARBA00022989"/>
    </source>
</evidence>
<protein>
    <recommendedName>
        <fullName evidence="3">Transmembrane protein 182</fullName>
    </recommendedName>
</protein>
<evidence type="ECO:0000256" key="7">
    <source>
        <dbReference type="ARBA" id="ARBA00022729"/>
    </source>
</evidence>
<evidence type="ECO:0000256" key="11">
    <source>
        <dbReference type="SAM" id="Phobius"/>
    </source>
</evidence>
<dbReference type="Pfam" id="PF13903">
    <property type="entry name" value="Claudin_2"/>
    <property type="match status" value="1"/>
</dbReference>
<dbReference type="PRINTS" id="PR01077">
    <property type="entry name" value="CLAUDIN"/>
</dbReference>
<keyword evidence="5" id="KW-0517">Myogenesis</keyword>
<feature type="transmembrane region" description="Helical" evidence="11">
    <location>
        <begin position="128"/>
        <end position="153"/>
    </location>
</feature>
<keyword evidence="10" id="KW-0325">Glycoprotein</keyword>
<keyword evidence="8 11" id="KW-1133">Transmembrane helix</keyword>
<evidence type="ECO:0000313" key="13">
    <source>
        <dbReference type="Proteomes" id="UP000018467"/>
    </source>
</evidence>
<dbReference type="STRING" id="7994.ENSAMXP00000053770"/>
<dbReference type="GO" id="GO:0005886">
    <property type="term" value="C:plasma membrane"/>
    <property type="evidence" value="ECO:0007669"/>
    <property type="project" value="UniProtKB-SubCell"/>
</dbReference>
<reference evidence="13" key="2">
    <citation type="journal article" date="2014" name="Nat. Commun.">
        <title>The cavefish genome reveals candidate genes for eye loss.</title>
        <authorList>
            <person name="McGaugh S.E."/>
            <person name="Gross J.B."/>
            <person name="Aken B."/>
            <person name="Blin M."/>
            <person name="Borowsky R."/>
            <person name="Chalopin D."/>
            <person name="Hinaux H."/>
            <person name="Jeffery W.R."/>
            <person name="Keene A."/>
            <person name="Ma L."/>
            <person name="Minx P."/>
            <person name="Murphy D."/>
            <person name="O'Quin K.E."/>
            <person name="Retaux S."/>
            <person name="Rohner N."/>
            <person name="Searle S.M."/>
            <person name="Stahl B.A."/>
            <person name="Tabin C."/>
            <person name="Volff J.N."/>
            <person name="Yoshizawa M."/>
            <person name="Warren W.C."/>
        </authorList>
    </citation>
    <scope>NUCLEOTIDE SEQUENCE [LARGE SCALE GENOMIC DNA]</scope>
    <source>
        <strain evidence="13">female</strain>
    </source>
</reference>
<comment type="similarity">
    <text evidence="2">Belongs to the TMEM182 family.</text>
</comment>
<dbReference type="InParanoid" id="A0A3B1KIB7"/>
<evidence type="ECO:0000256" key="1">
    <source>
        <dbReference type="ARBA" id="ARBA00004651"/>
    </source>
</evidence>